<protein>
    <submittedName>
        <fullName evidence="3">Uncharacterized protein</fullName>
    </submittedName>
</protein>
<evidence type="ECO:0000256" key="2">
    <source>
        <dbReference type="SAM" id="SignalP"/>
    </source>
</evidence>
<dbReference type="GO" id="GO:0016020">
    <property type="term" value="C:membrane"/>
    <property type="evidence" value="ECO:0000318"/>
    <property type="project" value="GO_Central"/>
</dbReference>
<dbReference type="GeneID" id="7451150"/>
<gene>
    <name evidence="3" type="ORF">THAPSDRAFT_22994</name>
</gene>
<dbReference type="AlphaFoldDB" id="B8C575"/>
<evidence type="ECO:0000256" key="1">
    <source>
        <dbReference type="SAM" id="Phobius"/>
    </source>
</evidence>
<keyword evidence="1" id="KW-1133">Transmembrane helix</keyword>
<dbReference type="KEGG" id="tps:THAPSDRAFT_22994"/>
<reference evidence="3 4" key="1">
    <citation type="journal article" date="2004" name="Science">
        <title>The genome of the diatom Thalassiosira pseudonana: ecology, evolution, and metabolism.</title>
        <authorList>
            <person name="Armbrust E.V."/>
            <person name="Berges J.A."/>
            <person name="Bowler C."/>
            <person name="Green B.R."/>
            <person name="Martinez D."/>
            <person name="Putnam N.H."/>
            <person name="Zhou S."/>
            <person name="Allen A.E."/>
            <person name="Apt K.E."/>
            <person name="Bechner M."/>
            <person name="Brzezinski M.A."/>
            <person name="Chaal B.K."/>
            <person name="Chiovitti A."/>
            <person name="Davis A.K."/>
            <person name="Demarest M.S."/>
            <person name="Detter J.C."/>
            <person name="Glavina T."/>
            <person name="Goodstein D."/>
            <person name="Hadi M.Z."/>
            <person name="Hellsten U."/>
            <person name="Hildebrand M."/>
            <person name="Jenkins B.D."/>
            <person name="Jurka J."/>
            <person name="Kapitonov V.V."/>
            <person name="Kroger N."/>
            <person name="Lau W.W."/>
            <person name="Lane T.W."/>
            <person name="Larimer F.W."/>
            <person name="Lippmeier J.C."/>
            <person name="Lucas S."/>
            <person name="Medina M."/>
            <person name="Montsant A."/>
            <person name="Obornik M."/>
            <person name="Parker M.S."/>
            <person name="Palenik B."/>
            <person name="Pazour G.J."/>
            <person name="Richardson P.M."/>
            <person name="Rynearson T.A."/>
            <person name="Saito M.A."/>
            <person name="Schwartz D.C."/>
            <person name="Thamatrakoln K."/>
            <person name="Valentin K."/>
            <person name="Vardi A."/>
            <person name="Wilkerson F.P."/>
            <person name="Rokhsar D.S."/>
        </authorList>
    </citation>
    <scope>NUCLEOTIDE SEQUENCE [LARGE SCALE GENOMIC DNA]</scope>
    <source>
        <strain evidence="3 4">CCMP1335</strain>
    </source>
</reference>
<reference evidence="3 4" key="2">
    <citation type="journal article" date="2008" name="Nature">
        <title>The Phaeodactylum genome reveals the evolutionary history of diatom genomes.</title>
        <authorList>
            <person name="Bowler C."/>
            <person name="Allen A.E."/>
            <person name="Badger J.H."/>
            <person name="Grimwood J."/>
            <person name="Jabbari K."/>
            <person name="Kuo A."/>
            <person name="Maheswari U."/>
            <person name="Martens C."/>
            <person name="Maumus F."/>
            <person name="Otillar R.P."/>
            <person name="Rayko E."/>
            <person name="Salamov A."/>
            <person name="Vandepoele K."/>
            <person name="Beszteri B."/>
            <person name="Gruber A."/>
            <person name="Heijde M."/>
            <person name="Katinka M."/>
            <person name="Mock T."/>
            <person name="Valentin K."/>
            <person name="Verret F."/>
            <person name="Berges J.A."/>
            <person name="Brownlee C."/>
            <person name="Cadoret J.P."/>
            <person name="Chiovitti A."/>
            <person name="Choi C.J."/>
            <person name="Coesel S."/>
            <person name="De Martino A."/>
            <person name="Detter J.C."/>
            <person name="Durkin C."/>
            <person name="Falciatore A."/>
            <person name="Fournet J."/>
            <person name="Haruta M."/>
            <person name="Huysman M.J."/>
            <person name="Jenkins B.D."/>
            <person name="Jiroutova K."/>
            <person name="Jorgensen R.E."/>
            <person name="Joubert Y."/>
            <person name="Kaplan A."/>
            <person name="Kroger N."/>
            <person name="Kroth P.G."/>
            <person name="La Roche J."/>
            <person name="Lindquist E."/>
            <person name="Lommer M."/>
            <person name="Martin-Jezequel V."/>
            <person name="Lopez P.J."/>
            <person name="Lucas S."/>
            <person name="Mangogna M."/>
            <person name="McGinnis K."/>
            <person name="Medlin L.K."/>
            <person name="Montsant A."/>
            <person name="Oudot-Le Secq M.P."/>
            <person name="Napoli C."/>
            <person name="Obornik M."/>
            <person name="Parker M.S."/>
            <person name="Petit J.L."/>
            <person name="Porcel B.M."/>
            <person name="Poulsen N."/>
            <person name="Robison M."/>
            <person name="Rychlewski L."/>
            <person name="Rynearson T.A."/>
            <person name="Schmutz J."/>
            <person name="Shapiro H."/>
            <person name="Siaut M."/>
            <person name="Stanley M."/>
            <person name="Sussman M.R."/>
            <person name="Taylor A.R."/>
            <person name="Vardi A."/>
            <person name="von Dassow P."/>
            <person name="Vyverman W."/>
            <person name="Willis A."/>
            <person name="Wyrwicz L.S."/>
            <person name="Rokhsar D.S."/>
            <person name="Weissenbach J."/>
            <person name="Armbrust E.V."/>
            <person name="Green B.R."/>
            <person name="Van de Peer Y."/>
            <person name="Grigoriev I.V."/>
        </authorList>
    </citation>
    <scope>NUCLEOTIDE SEQUENCE [LARGE SCALE GENOMIC DNA]</scope>
    <source>
        <strain evidence="3 4">CCMP1335</strain>
    </source>
</reference>
<feature type="transmembrane region" description="Helical" evidence="1">
    <location>
        <begin position="104"/>
        <end position="124"/>
    </location>
</feature>
<dbReference type="InterPro" id="IPR010721">
    <property type="entry name" value="UstE-like"/>
</dbReference>
<keyword evidence="1" id="KW-0812">Transmembrane</keyword>
<keyword evidence="1" id="KW-0472">Membrane</keyword>
<keyword evidence="4" id="KW-1185">Reference proteome</keyword>
<feature type="transmembrane region" description="Helical" evidence="1">
    <location>
        <begin position="291"/>
        <end position="311"/>
    </location>
</feature>
<dbReference type="EMBL" id="CM000643">
    <property type="protein sequence ID" value="EED91459.1"/>
    <property type="molecule type" value="Genomic_DNA"/>
</dbReference>
<feature type="transmembrane region" description="Helical" evidence="1">
    <location>
        <begin position="267"/>
        <end position="285"/>
    </location>
</feature>
<dbReference type="PROSITE" id="PS50244">
    <property type="entry name" value="S5A_REDUCTASE"/>
    <property type="match status" value="1"/>
</dbReference>
<feature type="signal peptide" evidence="2">
    <location>
        <begin position="1"/>
        <end position="21"/>
    </location>
</feature>
<dbReference type="PANTHER" id="PTHR32251">
    <property type="entry name" value="3-OXO-5-ALPHA-STEROID 4-DEHYDROGENASE"/>
    <property type="match status" value="1"/>
</dbReference>
<dbReference type="RefSeq" id="XP_002291352.1">
    <property type="nucleotide sequence ID" value="XM_002291316.1"/>
</dbReference>
<evidence type="ECO:0000313" key="3">
    <source>
        <dbReference type="EMBL" id="EED91459.1"/>
    </source>
</evidence>
<dbReference type="eggNOG" id="KOG4650">
    <property type="taxonomic scope" value="Eukaryota"/>
</dbReference>
<sequence>MQMKHLLLLALSASSISSSTSFQLPARRVQTSKHLTQRKGIIFNLRGGDTQTSTSLSSMIAPATEALSQALVSGTPLRAVGALYAVASLTVIPMTFIRQAYSFSVGYGLSVATMALALLSAFTFPDGNISLSPFKSSTTAILALNTFVYGARLFAYILAREQTVESKKKQFKDLDTKPRLQRIPLALGVSLLYAFMTSPALFALRGTVKAGSVFEKIQVFSTGVSVFGMILEAVADQHKYEVKRQSRDGDFAGPTTWSYKICRHPNYLGEILFWVGLFGAGSVSFGKSIVAWVGSVLGLSGILSIMLGASARLDKKQEEKYGGQASYDEWKKGVSYSVLPLLK</sequence>
<dbReference type="Pfam" id="PF06966">
    <property type="entry name" value="DUF1295"/>
    <property type="match status" value="1"/>
</dbReference>
<dbReference type="PaxDb" id="35128-Thaps22994"/>
<name>B8C575_THAPS</name>
<dbReference type="PANTHER" id="PTHR32251:SF15">
    <property type="entry name" value="3-OXO-5-ALPHA-STEROID 4-DEHYDROGENASE (DUF1295)"/>
    <property type="match status" value="1"/>
</dbReference>
<dbReference type="InParanoid" id="B8C575"/>
<feature type="transmembrane region" description="Helical" evidence="1">
    <location>
        <begin position="217"/>
        <end position="235"/>
    </location>
</feature>
<evidence type="ECO:0000313" key="4">
    <source>
        <dbReference type="Proteomes" id="UP000001449"/>
    </source>
</evidence>
<feature type="transmembrane region" description="Helical" evidence="1">
    <location>
        <begin position="180"/>
        <end position="205"/>
    </location>
</feature>
<keyword evidence="2" id="KW-0732">Signal</keyword>
<dbReference type="OMA" id="CYAGAIA"/>
<feature type="transmembrane region" description="Helical" evidence="1">
    <location>
        <begin position="136"/>
        <end position="159"/>
    </location>
</feature>
<dbReference type="HOGENOM" id="CLU_072711_0_0_1"/>
<dbReference type="Gene3D" id="1.20.120.1630">
    <property type="match status" value="1"/>
</dbReference>
<feature type="chain" id="PRO_5002869036" evidence="2">
    <location>
        <begin position="22"/>
        <end position="343"/>
    </location>
</feature>
<organism evidence="3 4">
    <name type="scientific">Thalassiosira pseudonana</name>
    <name type="common">Marine diatom</name>
    <name type="synonym">Cyclotella nana</name>
    <dbReference type="NCBI Taxonomy" id="35128"/>
    <lineage>
        <taxon>Eukaryota</taxon>
        <taxon>Sar</taxon>
        <taxon>Stramenopiles</taxon>
        <taxon>Ochrophyta</taxon>
        <taxon>Bacillariophyta</taxon>
        <taxon>Coscinodiscophyceae</taxon>
        <taxon>Thalassiosirophycidae</taxon>
        <taxon>Thalassiosirales</taxon>
        <taxon>Thalassiosiraceae</taxon>
        <taxon>Thalassiosira</taxon>
    </lineage>
</organism>
<accession>B8C575</accession>
<proteinExistence type="predicted"/>
<dbReference type="Proteomes" id="UP000001449">
    <property type="component" value="Chromosome 6"/>
</dbReference>